<name>A0ABN9TEQ2_9DINO</name>
<dbReference type="SMART" id="SM00233">
    <property type="entry name" value="PH"/>
    <property type="match status" value="1"/>
</dbReference>
<dbReference type="EMBL" id="CAUYUJ010014651">
    <property type="protein sequence ID" value="CAK0844283.1"/>
    <property type="molecule type" value="Genomic_DNA"/>
</dbReference>
<evidence type="ECO:0000313" key="4">
    <source>
        <dbReference type="Proteomes" id="UP001189429"/>
    </source>
</evidence>
<evidence type="ECO:0000313" key="3">
    <source>
        <dbReference type="EMBL" id="CAK0844283.1"/>
    </source>
</evidence>
<evidence type="ECO:0000259" key="2">
    <source>
        <dbReference type="SMART" id="SM00233"/>
    </source>
</evidence>
<protein>
    <recommendedName>
        <fullName evidence="2">PH domain-containing protein</fullName>
    </recommendedName>
</protein>
<sequence length="615" mass="66015">MAGRAPGAPPRPLLKFRGGAPSLEREGLELVGRLRAPLRVAVFVGDGRSGKSHLASEALLGLDHADQAAFVSGSSAKPVTQGIDVAAVDHDGGHLLILDCEGGNNALGEIRALVNVIGTLLGTLVVFVTGGAVSEGALQNLGVSLAARELVRRDASCPLHEQGLLVVVNLTRLEYSSSHLEEMLAERPGDAGRSDLRRAIGAAFPRRGLLAVPAAGQAGYGEALGQLRRGALGGAAPLAVGGAPVDGRQARGLLERAFSEVTSTQQVDLPSMHRYVLFHGFLSPLVERLGGEFRSSLPELAGYQAQLELRDPSGPALEAFDRECRGLTHKQAVAEARAQLAGRLTELWASVLLRNEALGMEVCSATVETRAVPVLTRVEQLGCGASAVSVSVTTSKVQSRVRTVRRRSPEPEYSSWKDTGQETERIETGLPRTIASSQVVSDALPADLHGHLRKRTRPLVRSQGLCTGGIACNGTERGLTRSHRRFFVLTRMHLLWWKTKASFERGEPSASCINLLVHEARLEFDDAGQSFSVYPRHGFWAPPHTFEGGAERVFHFDCRGSEHSADRWQQLLQAHVAHAQRVAGTLGKRWIQDNVRVERFSLAPGCAPLDPSAAE</sequence>
<feature type="region of interest" description="Disordered" evidence="1">
    <location>
        <begin position="401"/>
        <end position="422"/>
    </location>
</feature>
<dbReference type="SUPFAM" id="SSF52540">
    <property type="entry name" value="P-loop containing nucleoside triphosphate hydrolases"/>
    <property type="match status" value="1"/>
</dbReference>
<dbReference type="InterPro" id="IPR027417">
    <property type="entry name" value="P-loop_NTPase"/>
</dbReference>
<keyword evidence="4" id="KW-1185">Reference proteome</keyword>
<dbReference type="Proteomes" id="UP001189429">
    <property type="component" value="Unassembled WGS sequence"/>
</dbReference>
<accession>A0ABN9TEQ2</accession>
<dbReference type="InterPro" id="IPR001849">
    <property type="entry name" value="PH_domain"/>
</dbReference>
<dbReference type="Gene3D" id="3.40.50.300">
    <property type="entry name" value="P-loop containing nucleotide triphosphate hydrolases"/>
    <property type="match status" value="1"/>
</dbReference>
<proteinExistence type="predicted"/>
<comment type="caution">
    <text evidence="3">The sequence shown here is derived from an EMBL/GenBank/DDBJ whole genome shotgun (WGS) entry which is preliminary data.</text>
</comment>
<reference evidence="3" key="1">
    <citation type="submission" date="2023-10" db="EMBL/GenBank/DDBJ databases">
        <authorList>
            <person name="Chen Y."/>
            <person name="Shah S."/>
            <person name="Dougan E. K."/>
            <person name="Thang M."/>
            <person name="Chan C."/>
        </authorList>
    </citation>
    <scope>NUCLEOTIDE SEQUENCE [LARGE SCALE GENOMIC DNA]</scope>
</reference>
<organism evidence="3 4">
    <name type="scientific">Prorocentrum cordatum</name>
    <dbReference type="NCBI Taxonomy" id="2364126"/>
    <lineage>
        <taxon>Eukaryota</taxon>
        <taxon>Sar</taxon>
        <taxon>Alveolata</taxon>
        <taxon>Dinophyceae</taxon>
        <taxon>Prorocentrales</taxon>
        <taxon>Prorocentraceae</taxon>
        <taxon>Prorocentrum</taxon>
    </lineage>
</organism>
<feature type="domain" description="PH" evidence="2">
    <location>
        <begin position="446"/>
        <end position="579"/>
    </location>
</feature>
<gene>
    <name evidence="3" type="ORF">PCOR1329_LOCUS38419</name>
</gene>
<evidence type="ECO:0000256" key="1">
    <source>
        <dbReference type="SAM" id="MobiDB-lite"/>
    </source>
</evidence>